<sequence>MTGPFGHDPRDPRPPDPRQAQREQAQREQAQREQAQREQAQREQAQREQAQGEHAQREHAQRERAQREQAPRVRAAPRDRAAPPDPRGRAAPPDPRGRDRVADGPWERRPPPRPQDAWPARRPLTGDPEQRDSLTGGPRLRPPPPPEPVPLLYPGMEDATQLIQRISDAAGPPEVHVLPAVEQTMRIAERPIAPRRDAQPRVHDGRRQPGQSWPGGPPARQPGGPPQRPPRGYRRDDPPTELIPKIRLAPESAVTEATATPEAAQPTARAAGIAKAGALLAVATLVSRLTGFVAKVLLGAALGIYIVNDSYNVANTLPNIVFELVIGGVLTSIAIPLLSRARKDPDGGELYTQRLMTVGIVGLLVITVLAVLAAPVFTTIYIGRSSKADPTLTTDLARLLLPQILFYGLAALFGAILNSKEKFAAPAWAPVVNNLVVIGVALTIARLPGGIFNPAGAMVKPSSTQLWLLGLGTTAGIVIQAAVMVPALLRSGFRFRWRWGGDPRLKQAGRLMVWSIAYALSSTVAFAVVSRVLTGHVNGGISTFAYASLLFQLPYGIVGVSLLTAIMPRMSRHAADGDLPAVKDDASLAGRLTIIALLPVAAAMVALGVPIASAAFQHGNVTPAAATSIGLTLTTMAVGLVPLAVTLIQMRVFYAMHDARTPTFINLIMVGVRVPLVLLCVQLPADRIVLGVALATTLSYVVGAVVGEIWLRHRFGSMGSRRMLVTGGKTLIAAVVAAGAAWWVADLIDPVERTWPASLLQLLAGALTGVLVLVPLLLALRLPELEPARRKLAALFGFPVPVAAAPATPDPTVAARPASLAPSDGRARPPGQPSRAPDHRPGAMDPRQGAGQGQQFRPSDRQPPVRPGPGVGGAPMPPRTPPQVPRQAPPVPRGPAPRPPAQQHDPNSRPPRPPQAPPDRRRQP</sequence>
<feature type="transmembrane region" description="Helical" evidence="9">
    <location>
        <begin position="320"/>
        <end position="339"/>
    </location>
</feature>
<feature type="transmembrane region" description="Helical" evidence="9">
    <location>
        <begin position="289"/>
        <end position="308"/>
    </location>
</feature>
<feature type="transmembrane region" description="Helical" evidence="9">
    <location>
        <begin position="690"/>
        <end position="711"/>
    </location>
</feature>
<feature type="compositionally biased region" description="Basic and acidic residues" evidence="8">
    <location>
        <begin position="187"/>
        <end position="207"/>
    </location>
</feature>
<dbReference type="PANTHER" id="PTHR47019">
    <property type="entry name" value="LIPID II FLIPPASE MURJ"/>
    <property type="match status" value="1"/>
</dbReference>
<feature type="compositionally biased region" description="Pro residues" evidence="8">
    <location>
        <begin position="908"/>
        <end position="917"/>
    </location>
</feature>
<dbReference type="GO" id="GO:0009252">
    <property type="term" value="P:peptidoglycan biosynthetic process"/>
    <property type="evidence" value="ECO:0007669"/>
    <property type="project" value="UniProtKB-KW"/>
</dbReference>
<feature type="transmembrane region" description="Helical" evidence="9">
    <location>
        <begin position="396"/>
        <end position="416"/>
    </location>
</feature>
<accession>A0AAU8DN84</accession>
<dbReference type="InterPro" id="IPR004268">
    <property type="entry name" value="MurJ"/>
</dbReference>
<reference evidence="10" key="1">
    <citation type="submission" date="2024-05" db="EMBL/GenBank/DDBJ databases">
        <authorList>
            <person name="Cai S.Y."/>
            <person name="Jin L.M."/>
            <person name="Li H.R."/>
        </authorList>
    </citation>
    <scope>NUCLEOTIDE SEQUENCE</scope>
    <source>
        <strain evidence="10">A5-74</strain>
    </source>
</reference>
<evidence type="ECO:0000256" key="9">
    <source>
        <dbReference type="SAM" id="Phobius"/>
    </source>
</evidence>
<feature type="compositionally biased region" description="Basic and acidic residues" evidence="8">
    <location>
        <begin position="7"/>
        <end position="88"/>
    </location>
</feature>
<feature type="region of interest" description="Disordered" evidence="8">
    <location>
        <begin position="806"/>
        <end position="924"/>
    </location>
</feature>
<dbReference type="PANTHER" id="PTHR47019:SF1">
    <property type="entry name" value="LIPID II FLIPPASE MURJ"/>
    <property type="match status" value="1"/>
</dbReference>
<dbReference type="RefSeq" id="WP_353649354.1">
    <property type="nucleotide sequence ID" value="NZ_CP159218.1"/>
</dbReference>
<evidence type="ECO:0000256" key="4">
    <source>
        <dbReference type="ARBA" id="ARBA00022960"/>
    </source>
</evidence>
<feature type="transmembrane region" description="Helical" evidence="9">
    <location>
        <begin position="664"/>
        <end position="684"/>
    </location>
</feature>
<feature type="transmembrane region" description="Helical" evidence="9">
    <location>
        <begin position="588"/>
        <end position="609"/>
    </location>
</feature>
<feature type="transmembrane region" description="Helical" evidence="9">
    <location>
        <begin position="428"/>
        <end position="447"/>
    </location>
</feature>
<feature type="transmembrane region" description="Helical" evidence="9">
    <location>
        <begin position="545"/>
        <end position="567"/>
    </location>
</feature>
<feature type="transmembrane region" description="Helical" evidence="9">
    <location>
        <begin position="723"/>
        <end position="745"/>
    </location>
</feature>
<evidence type="ECO:0000256" key="7">
    <source>
        <dbReference type="ARBA" id="ARBA00023136"/>
    </source>
</evidence>
<keyword evidence="3 9" id="KW-0812">Transmembrane</keyword>
<feature type="compositionally biased region" description="Low complexity" evidence="8">
    <location>
        <begin position="806"/>
        <end position="818"/>
    </location>
</feature>
<gene>
    <name evidence="10" type="primary">murJ</name>
    <name evidence="10" type="ORF">ABLG96_21575</name>
</gene>
<feature type="compositionally biased region" description="Low complexity" evidence="8">
    <location>
        <begin position="249"/>
        <end position="265"/>
    </location>
</feature>
<keyword evidence="7 9" id="KW-0472">Membrane</keyword>
<name>A0AAU8DN84_9ACTN</name>
<keyword evidence="6 9" id="KW-1133">Transmembrane helix</keyword>
<evidence type="ECO:0000313" key="10">
    <source>
        <dbReference type="EMBL" id="XCG63739.1"/>
    </source>
</evidence>
<feature type="compositionally biased region" description="Pro residues" evidence="8">
    <location>
        <begin position="875"/>
        <end position="900"/>
    </location>
</feature>
<evidence type="ECO:0000256" key="1">
    <source>
        <dbReference type="ARBA" id="ARBA00004651"/>
    </source>
</evidence>
<dbReference type="GO" id="GO:0008360">
    <property type="term" value="P:regulation of cell shape"/>
    <property type="evidence" value="ECO:0007669"/>
    <property type="project" value="UniProtKB-KW"/>
</dbReference>
<dbReference type="EMBL" id="CP159218">
    <property type="protein sequence ID" value="XCG63739.1"/>
    <property type="molecule type" value="Genomic_DNA"/>
</dbReference>
<dbReference type="GO" id="GO:0015648">
    <property type="term" value="F:lipid-linked peptidoglycan transporter activity"/>
    <property type="evidence" value="ECO:0007669"/>
    <property type="project" value="TreeGrafter"/>
</dbReference>
<feature type="compositionally biased region" description="Pro residues" evidence="8">
    <location>
        <begin position="140"/>
        <end position="151"/>
    </location>
</feature>
<feature type="region of interest" description="Disordered" evidence="8">
    <location>
        <begin position="1"/>
        <end position="265"/>
    </location>
</feature>
<feature type="transmembrane region" description="Helical" evidence="9">
    <location>
        <begin position="467"/>
        <end position="490"/>
    </location>
</feature>
<keyword evidence="5" id="KW-0573">Peptidoglycan synthesis</keyword>
<feature type="transmembrane region" description="Helical" evidence="9">
    <location>
        <begin position="360"/>
        <end position="384"/>
    </location>
</feature>
<feature type="compositionally biased region" description="Basic and acidic residues" evidence="8">
    <location>
        <begin position="95"/>
        <end position="110"/>
    </location>
</feature>
<dbReference type="GO" id="GO:0005886">
    <property type="term" value="C:plasma membrane"/>
    <property type="evidence" value="ECO:0007669"/>
    <property type="project" value="UniProtKB-SubCell"/>
</dbReference>
<feature type="compositionally biased region" description="Pro residues" evidence="8">
    <location>
        <begin position="215"/>
        <end position="229"/>
    </location>
</feature>
<comment type="subcellular location">
    <subcellularLocation>
        <location evidence="1">Cell membrane</location>
        <topology evidence="1">Multi-pass membrane protein</topology>
    </subcellularLocation>
</comment>
<evidence type="ECO:0000256" key="2">
    <source>
        <dbReference type="ARBA" id="ARBA00022475"/>
    </source>
</evidence>
<dbReference type="AlphaFoldDB" id="A0AAU8DN84"/>
<keyword evidence="4" id="KW-0133">Cell shape</keyword>
<evidence type="ECO:0000256" key="5">
    <source>
        <dbReference type="ARBA" id="ARBA00022984"/>
    </source>
</evidence>
<dbReference type="NCBIfam" id="TIGR01695">
    <property type="entry name" value="murJ_mviN"/>
    <property type="match status" value="1"/>
</dbReference>
<feature type="transmembrane region" description="Helical" evidence="9">
    <location>
        <begin position="511"/>
        <end position="533"/>
    </location>
</feature>
<keyword evidence="2" id="KW-1003">Cell membrane</keyword>
<feature type="transmembrane region" description="Helical" evidence="9">
    <location>
        <begin position="629"/>
        <end position="652"/>
    </location>
</feature>
<dbReference type="Pfam" id="PF03023">
    <property type="entry name" value="MurJ"/>
    <property type="match status" value="1"/>
</dbReference>
<dbReference type="PRINTS" id="PR01806">
    <property type="entry name" value="VIRFACTRMVIN"/>
</dbReference>
<evidence type="ECO:0000256" key="3">
    <source>
        <dbReference type="ARBA" id="ARBA00022692"/>
    </source>
</evidence>
<organism evidence="10">
    <name type="scientific">Nakamurella sp. A5-74</name>
    <dbReference type="NCBI Taxonomy" id="3158264"/>
    <lineage>
        <taxon>Bacteria</taxon>
        <taxon>Bacillati</taxon>
        <taxon>Actinomycetota</taxon>
        <taxon>Actinomycetes</taxon>
        <taxon>Nakamurellales</taxon>
        <taxon>Nakamurellaceae</taxon>
        <taxon>Nakamurella</taxon>
    </lineage>
</organism>
<protein>
    <submittedName>
        <fullName evidence="10">Murein biosynthesis integral membrane protein MurJ</fullName>
    </submittedName>
</protein>
<evidence type="ECO:0000256" key="6">
    <source>
        <dbReference type="ARBA" id="ARBA00022989"/>
    </source>
</evidence>
<evidence type="ECO:0000256" key="8">
    <source>
        <dbReference type="SAM" id="MobiDB-lite"/>
    </source>
</evidence>
<proteinExistence type="predicted"/>
<dbReference type="GO" id="GO:0034204">
    <property type="term" value="P:lipid translocation"/>
    <property type="evidence" value="ECO:0007669"/>
    <property type="project" value="TreeGrafter"/>
</dbReference>
<dbReference type="CDD" id="cd13123">
    <property type="entry name" value="MATE_MurJ_like"/>
    <property type="match status" value="1"/>
</dbReference>
<dbReference type="InterPro" id="IPR051050">
    <property type="entry name" value="Lipid_II_flippase_MurJ/MviN"/>
</dbReference>
<feature type="transmembrane region" description="Helical" evidence="9">
    <location>
        <begin position="757"/>
        <end position="780"/>
    </location>
</feature>